<evidence type="ECO:0000256" key="1">
    <source>
        <dbReference type="SAM" id="MobiDB-lite"/>
    </source>
</evidence>
<proteinExistence type="predicted"/>
<evidence type="ECO:0000259" key="2">
    <source>
        <dbReference type="Pfam" id="PF11268"/>
    </source>
</evidence>
<gene>
    <name evidence="3" type="primary">sepH</name>
    <name evidence="3" type="ORF">ABLG96_18010</name>
</gene>
<feature type="compositionally biased region" description="Low complexity" evidence="1">
    <location>
        <begin position="216"/>
        <end position="233"/>
    </location>
</feature>
<dbReference type="EMBL" id="CP159218">
    <property type="protein sequence ID" value="XCG63083.1"/>
    <property type="molecule type" value="Genomic_DNA"/>
</dbReference>
<dbReference type="InterPro" id="IPR021421">
    <property type="entry name" value="DUF3071"/>
</dbReference>
<reference evidence="3" key="1">
    <citation type="submission" date="2024-05" db="EMBL/GenBank/DDBJ databases">
        <authorList>
            <person name="Cai S.Y."/>
            <person name="Jin L.M."/>
            <person name="Li H.R."/>
        </authorList>
    </citation>
    <scope>NUCLEOTIDE SEQUENCE</scope>
    <source>
        <strain evidence="3">A5-74</strain>
    </source>
</reference>
<dbReference type="NCBIfam" id="NF040712">
    <property type="entry name" value="SepH"/>
    <property type="match status" value="1"/>
</dbReference>
<organism evidence="3">
    <name type="scientific">Nakamurella sp. A5-74</name>
    <dbReference type="NCBI Taxonomy" id="3158264"/>
    <lineage>
        <taxon>Bacteria</taxon>
        <taxon>Bacillati</taxon>
        <taxon>Actinomycetota</taxon>
        <taxon>Actinomycetes</taxon>
        <taxon>Nakamurellales</taxon>
        <taxon>Nakamurellaceae</taxon>
        <taxon>Nakamurella</taxon>
    </lineage>
</organism>
<dbReference type="InterPro" id="IPR047682">
    <property type="entry name" value="SepH-like"/>
</dbReference>
<feature type="compositionally biased region" description="Low complexity" evidence="1">
    <location>
        <begin position="303"/>
        <end position="316"/>
    </location>
</feature>
<feature type="compositionally biased region" description="Basic and acidic residues" evidence="1">
    <location>
        <begin position="278"/>
        <end position="302"/>
    </location>
</feature>
<protein>
    <submittedName>
        <fullName evidence="3">Septation protein SepH</fullName>
    </submittedName>
</protein>
<feature type="domain" description="DUF3071" evidence="2">
    <location>
        <begin position="1"/>
        <end position="165"/>
    </location>
</feature>
<sequence length="331" mass="35063">MRELDVLGLNEDGARIVCHDPLNGEEFSVAADEKLRAAARGDLSRIGQLEIELQSQLRPRDIQARIRAGASVAEVAKQAGTSINRIETFAHPVLMERSAMAARATVCMIDGSAITTPVRDVIAARLADLGQATEVDWDAHRAPDGWVLTARWSVGRSRNTAEFTYHPIAGGGTVIARNDIATELVRPERSPLRTVQAGGTSGFGRALVTGPTAAPAAPVLGKVAPTPASSSAVARDEPAADRTARIPDRDLAARTATEPNSSGVESDAEQLVADTVEDERAGARPDHSPREQIARTGTDHSSARPASRSAKSAKPSMPSWDDVLLGGTRKR</sequence>
<dbReference type="Pfam" id="PF11268">
    <property type="entry name" value="DUF3071"/>
    <property type="match status" value="1"/>
</dbReference>
<evidence type="ECO:0000313" key="3">
    <source>
        <dbReference type="EMBL" id="XCG63083.1"/>
    </source>
</evidence>
<dbReference type="AlphaFoldDB" id="A0AAU8DLN3"/>
<dbReference type="RefSeq" id="WP_353648698.1">
    <property type="nucleotide sequence ID" value="NZ_CP159218.1"/>
</dbReference>
<name>A0AAU8DLN3_9ACTN</name>
<feature type="compositionally biased region" description="Basic and acidic residues" evidence="1">
    <location>
        <begin position="234"/>
        <end position="252"/>
    </location>
</feature>
<accession>A0AAU8DLN3</accession>
<feature type="region of interest" description="Disordered" evidence="1">
    <location>
        <begin position="216"/>
        <end position="331"/>
    </location>
</feature>